<keyword evidence="4" id="KW-0560">Oxidoreductase</keyword>
<dbReference type="Gene3D" id="2.60.120.620">
    <property type="entry name" value="q2cbj1_9rhob like domain"/>
    <property type="match status" value="1"/>
</dbReference>
<comment type="cofactor">
    <cofactor evidence="1">
        <name>L-ascorbate</name>
        <dbReference type="ChEBI" id="CHEBI:38290"/>
    </cofactor>
</comment>
<dbReference type="InterPro" id="IPR044862">
    <property type="entry name" value="Pro_4_hyd_alph_FE2OG_OXY"/>
</dbReference>
<dbReference type="RefSeq" id="XP_065329226.1">
    <property type="nucleotide sequence ID" value="XM_065473154.1"/>
</dbReference>
<name>A0AAX4JAU7_9MICR</name>
<dbReference type="GeneID" id="90540888"/>
<dbReference type="InterPro" id="IPR006620">
    <property type="entry name" value="Pro_4_hyd_alph"/>
</dbReference>
<dbReference type="InterPro" id="IPR005123">
    <property type="entry name" value="Oxoglu/Fe-dep_dioxygenase_dom"/>
</dbReference>
<dbReference type="AlphaFoldDB" id="A0AAX4JAU7"/>
<proteinExistence type="predicted"/>
<evidence type="ECO:0000313" key="8">
    <source>
        <dbReference type="Proteomes" id="UP001334084"/>
    </source>
</evidence>
<keyword evidence="5" id="KW-0408">Iron</keyword>
<organism evidence="7 8">
    <name type="scientific">Vairimorpha necatrix</name>
    <dbReference type="NCBI Taxonomy" id="6039"/>
    <lineage>
        <taxon>Eukaryota</taxon>
        <taxon>Fungi</taxon>
        <taxon>Fungi incertae sedis</taxon>
        <taxon>Microsporidia</taxon>
        <taxon>Nosematidae</taxon>
        <taxon>Vairimorpha</taxon>
    </lineage>
</organism>
<dbReference type="SMART" id="SM00702">
    <property type="entry name" value="P4Hc"/>
    <property type="match status" value="1"/>
</dbReference>
<dbReference type="PANTHER" id="PTHR12117">
    <property type="entry name" value="HISTONE ACETYLTRANSFERASE COMPLEX"/>
    <property type="match status" value="1"/>
</dbReference>
<protein>
    <submittedName>
        <fullName evidence="7">2-oxoglutarate and iron-dependent oxygenase domain-containing protein 1 (OGFD1)</fullName>
    </submittedName>
</protein>
<dbReference type="Proteomes" id="UP001334084">
    <property type="component" value="Chromosome 3"/>
</dbReference>
<dbReference type="GO" id="GO:0031418">
    <property type="term" value="F:L-ascorbic acid binding"/>
    <property type="evidence" value="ECO:0007669"/>
    <property type="project" value="InterPro"/>
</dbReference>
<evidence type="ECO:0000259" key="6">
    <source>
        <dbReference type="PROSITE" id="PS51471"/>
    </source>
</evidence>
<evidence type="ECO:0000256" key="4">
    <source>
        <dbReference type="ARBA" id="ARBA00023002"/>
    </source>
</evidence>
<dbReference type="GO" id="GO:0051213">
    <property type="term" value="F:dioxygenase activity"/>
    <property type="evidence" value="ECO:0007669"/>
    <property type="project" value="UniProtKB-KW"/>
</dbReference>
<dbReference type="KEGG" id="vnx:VNE69_03292"/>
<dbReference type="PANTHER" id="PTHR12117:SF0">
    <property type="entry name" value="PROLYL 3-HYDROXYLASE OGFOD1"/>
    <property type="match status" value="1"/>
</dbReference>
<dbReference type="GO" id="GO:0016705">
    <property type="term" value="F:oxidoreductase activity, acting on paired donors, with incorporation or reduction of molecular oxygen"/>
    <property type="evidence" value="ECO:0007669"/>
    <property type="project" value="InterPro"/>
</dbReference>
<evidence type="ECO:0000313" key="7">
    <source>
        <dbReference type="EMBL" id="WUR03081.1"/>
    </source>
</evidence>
<dbReference type="Pfam" id="PF13640">
    <property type="entry name" value="2OG-FeII_Oxy_3"/>
    <property type="match status" value="1"/>
</dbReference>
<evidence type="ECO:0000256" key="3">
    <source>
        <dbReference type="ARBA" id="ARBA00022964"/>
    </source>
</evidence>
<reference evidence="7" key="1">
    <citation type="journal article" date="2024" name="BMC Genomics">
        <title>Functional annotation of a divergent genome using sequence and structure-based similarity.</title>
        <authorList>
            <person name="Svedberg D."/>
            <person name="Winiger R.R."/>
            <person name="Berg A."/>
            <person name="Sharma H."/>
            <person name="Tellgren-Roth C."/>
            <person name="Debrunner-Vossbrinck B.A."/>
            <person name="Vossbrinck C.R."/>
            <person name="Barandun J."/>
        </authorList>
    </citation>
    <scope>NUCLEOTIDE SEQUENCE</scope>
    <source>
        <strain evidence="7">Illinois isolate</strain>
    </source>
</reference>
<dbReference type="InterPro" id="IPR051842">
    <property type="entry name" value="uS12_prolyl_hydroxylase"/>
</dbReference>
<keyword evidence="3" id="KW-0223">Dioxygenase</keyword>
<accession>A0AAX4JAU7</accession>
<dbReference type="PROSITE" id="PS51471">
    <property type="entry name" value="FE2OG_OXY"/>
    <property type="match status" value="1"/>
</dbReference>
<sequence length="348" mass="41136">MEHSNIFTKSVYSDPFFHIQIDNFLSPENLSILQSFYNSSKFNLQYTDLFKFLQTDELADNSSLDFFKNELSQIFKEFINYDFSDLYYTIFASYYRKGDFLSCHDDMVDDRLYAFTFYLDDFDSGDLVLFDNNCENEYKRIGIKKNRLVIFEVSSLSFHEVEMCKESGRKAITGWINKYNNRFNVKSEPVFYSLPDVELVPFDLSYIENDVIEYEGLEYNFESVDTKLVGKFIQRRVSKLFLDTYVALDIPGCTLVYIDAFLVDINSYILLNDFTNQIEGSLLDVFIIENHGLDMTGNIKFVNEEGVLVYTLDIKKNVMYVIRRGKMRYFIERGYSVNYKVVHMIYRQ</sequence>
<evidence type="ECO:0000256" key="1">
    <source>
        <dbReference type="ARBA" id="ARBA00001961"/>
    </source>
</evidence>
<dbReference type="EMBL" id="CP142728">
    <property type="protein sequence ID" value="WUR03081.1"/>
    <property type="molecule type" value="Genomic_DNA"/>
</dbReference>
<evidence type="ECO:0000256" key="2">
    <source>
        <dbReference type="ARBA" id="ARBA00022723"/>
    </source>
</evidence>
<evidence type="ECO:0000256" key="5">
    <source>
        <dbReference type="ARBA" id="ARBA00023004"/>
    </source>
</evidence>
<keyword evidence="2" id="KW-0479">Metal-binding</keyword>
<feature type="domain" description="Fe2OG dioxygenase" evidence="6">
    <location>
        <begin position="86"/>
        <end position="178"/>
    </location>
</feature>
<dbReference type="GO" id="GO:0005506">
    <property type="term" value="F:iron ion binding"/>
    <property type="evidence" value="ECO:0007669"/>
    <property type="project" value="InterPro"/>
</dbReference>
<keyword evidence="8" id="KW-1185">Reference proteome</keyword>
<gene>
    <name evidence="7" type="ORF">VNE69_03292</name>
</gene>